<evidence type="ECO:0000256" key="4">
    <source>
        <dbReference type="ARBA" id="ARBA00010617"/>
    </source>
</evidence>
<keyword evidence="5 13" id="KW-0349">Heme</keyword>
<feature type="non-terminal residue" evidence="15">
    <location>
        <position position="1"/>
    </location>
</feature>
<evidence type="ECO:0000256" key="13">
    <source>
        <dbReference type="PIRSR" id="PIRSR602401-1"/>
    </source>
</evidence>
<dbReference type="GO" id="GO:0005506">
    <property type="term" value="F:iron ion binding"/>
    <property type="evidence" value="ECO:0007669"/>
    <property type="project" value="InterPro"/>
</dbReference>
<keyword evidence="9" id="KW-0560">Oxidoreductase</keyword>
<accession>A0A6V7H205</accession>
<evidence type="ECO:0000256" key="8">
    <source>
        <dbReference type="ARBA" id="ARBA00022848"/>
    </source>
</evidence>
<feature type="binding site" description="axial binding residue" evidence="13">
    <location>
        <position position="466"/>
    </location>
    <ligand>
        <name>heme</name>
        <dbReference type="ChEBI" id="CHEBI:30413"/>
    </ligand>
    <ligandPart>
        <name>Fe</name>
        <dbReference type="ChEBI" id="CHEBI:18248"/>
    </ligandPart>
</feature>
<dbReference type="PANTHER" id="PTHR24292">
    <property type="entry name" value="CYTOCHROME P450"/>
    <property type="match status" value="1"/>
</dbReference>
<keyword evidence="14" id="KW-0812">Transmembrane</keyword>
<keyword evidence="14" id="KW-1133">Transmembrane helix</keyword>
<evidence type="ECO:0000256" key="9">
    <source>
        <dbReference type="ARBA" id="ARBA00023002"/>
    </source>
</evidence>
<dbReference type="GO" id="GO:0005789">
    <property type="term" value="C:endoplasmic reticulum membrane"/>
    <property type="evidence" value="ECO:0007669"/>
    <property type="project" value="UniProtKB-SubCell"/>
</dbReference>
<dbReference type="PRINTS" id="PR00385">
    <property type="entry name" value="P450"/>
</dbReference>
<evidence type="ECO:0000256" key="10">
    <source>
        <dbReference type="ARBA" id="ARBA00023004"/>
    </source>
</evidence>
<dbReference type="AlphaFoldDB" id="A0A6V7H205"/>
<evidence type="ECO:0000256" key="5">
    <source>
        <dbReference type="ARBA" id="ARBA00022617"/>
    </source>
</evidence>
<dbReference type="InterPro" id="IPR002401">
    <property type="entry name" value="Cyt_P450_E_grp-I"/>
</dbReference>
<dbReference type="InterPro" id="IPR001128">
    <property type="entry name" value="Cyt_P450"/>
</dbReference>
<evidence type="ECO:0000256" key="12">
    <source>
        <dbReference type="ARBA" id="ARBA00023136"/>
    </source>
</evidence>
<name>A0A6V7H205_9HYME</name>
<dbReference type="PANTHER" id="PTHR24292:SF54">
    <property type="entry name" value="CYP9F3-RELATED"/>
    <property type="match status" value="1"/>
</dbReference>
<proteinExistence type="inferred from homology"/>
<dbReference type="GO" id="GO:0004497">
    <property type="term" value="F:monooxygenase activity"/>
    <property type="evidence" value="ECO:0007669"/>
    <property type="project" value="UniProtKB-KW"/>
</dbReference>
<keyword evidence="7" id="KW-0256">Endoplasmic reticulum</keyword>
<evidence type="ECO:0000256" key="1">
    <source>
        <dbReference type="ARBA" id="ARBA00001971"/>
    </source>
</evidence>
<keyword evidence="12 14" id="KW-0472">Membrane</keyword>
<evidence type="ECO:0000313" key="15">
    <source>
        <dbReference type="EMBL" id="CAD1472070.1"/>
    </source>
</evidence>
<evidence type="ECO:0000256" key="6">
    <source>
        <dbReference type="ARBA" id="ARBA00022723"/>
    </source>
</evidence>
<keyword evidence="16" id="KW-1185">Reference proteome</keyword>
<evidence type="ECO:0000256" key="3">
    <source>
        <dbReference type="ARBA" id="ARBA00004406"/>
    </source>
</evidence>
<comment type="caution">
    <text evidence="15">The sequence shown here is derived from an EMBL/GenBank/DDBJ whole genome shotgun (WGS) entry which is preliminary data.</text>
</comment>
<keyword evidence="8" id="KW-0492">Microsome</keyword>
<dbReference type="Gene3D" id="1.10.630.10">
    <property type="entry name" value="Cytochrome P450"/>
    <property type="match status" value="1"/>
</dbReference>
<comment type="subcellular location">
    <subcellularLocation>
        <location evidence="3">Endoplasmic reticulum membrane</location>
        <topology evidence="3">Peripheral membrane protein</topology>
    </subcellularLocation>
    <subcellularLocation>
        <location evidence="2">Microsome membrane</location>
        <topology evidence="2">Peripheral membrane protein</topology>
    </subcellularLocation>
</comment>
<feature type="transmembrane region" description="Helical" evidence="14">
    <location>
        <begin position="42"/>
        <end position="63"/>
    </location>
</feature>
<reference evidence="15" key="1">
    <citation type="submission" date="2020-07" db="EMBL/GenBank/DDBJ databases">
        <authorList>
            <person name="Nazaruddin N."/>
        </authorList>
    </citation>
    <scope>NUCLEOTIDE SEQUENCE</scope>
</reference>
<dbReference type="InterPro" id="IPR050476">
    <property type="entry name" value="Insect_CytP450_Detox"/>
</dbReference>
<evidence type="ECO:0008006" key="17">
    <source>
        <dbReference type="Google" id="ProtNLM"/>
    </source>
</evidence>
<dbReference type="GO" id="GO:0016705">
    <property type="term" value="F:oxidoreductase activity, acting on paired donors, with incorporation or reduction of molecular oxygen"/>
    <property type="evidence" value="ECO:0007669"/>
    <property type="project" value="InterPro"/>
</dbReference>
<dbReference type="PRINTS" id="PR00463">
    <property type="entry name" value="EP450I"/>
</dbReference>
<evidence type="ECO:0000313" key="16">
    <source>
        <dbReference type="Proteomes" id="UP000752696"/>
    </source>
</evidence>
<dbReference type="GO" id="GO:0020037">
    <property type="term" value="F:heme binding"/>
    <property type="evidence" value="ECO:0007669"/>
    <property type="project" value="InterPro"/>
</dbReference>
<dbReference type="Pfam" id="PF00067">
    <property type="entry name" value="p450"/>
    <property type="match status" value="1"/>
</dbReference>
<sequence length="525" mass="61427">KRRRDSQLTEFHSRESHFGNRAKFPFETSVKFRLDCLERFRMSWLMIETVALIATVFVLLYYYSKIKLSYWKKYGVKGPKPLPFLGGFKDVLLGKESTTDYFHKVYNEFKDEQMIGVYGGHEPLLILKDLDLIKDVLIKDFSKFAQRTHRSIREIEPLSEHMFRLDAERWRPLRVKLSPFFSSGKLKEMFSLIVDCANTFDNYLEKLAEKGEPVEFQETAAKFTTDMIAACAFSVQSNALTDENSQFRRMGKRALDTNLEQFLTDRLREYPFLFKIFGRLFTDHEVTNFFESSIKEAMDYRIQNNINVKDADNLFLAAQAQLFFNAGFFNSSLTISNALYELAWKPEIQEKTREEIQTVLKKYDGKITYDCLTEMKYLASLMLETLRKYPILQWLSRTPMEPYTFSGTKVTIPKDQQVFIPIYSIQRDPEIFPNPEVFDPDRFSEENIKTRHSMSHLPFGDGPRHCSGIRLAKVQLKVAMVTILSKYKVEVCEKTRKVYKTDKRPLFLLQPADGIYLKLTKLASA</sequence>
<evidence type="ECO:0000256" key="11">
    <source>
        <dbReference type="ARBA" id="ARBA00023033"/>
    </source>
</evidence>
<keyword evidence="10 13" id="KW-0408">Iron</keyword>
<evidence type="ECO:0000256" key="7">
    <source>
        <dbReference type="ARBA" id="ARBA00022824"/>
    </source>
</evidence>
<dbReference type="EMBL" id="CAJDYZ010004922">
    <property type="protein sequence ID" value="CAD1472070.1"/>
    <property type="molecule type" value="Genomic_DNA"/>
</dbReference>
<dbReference type="InterPro" id="IPR036396">
    <property type="entry name" value="Cyt_P450_sf"/>
</dbReference>
<evidence type="ECO:0000256" key="14">
    <source>
        <dbReference type="SAM" id="Phobius"/>
    </source>
</evidence>
<evidence type="ECO:0000256" key="2">
    <source>
        <dbReference type="ARBA" id="ARBA00004174"/>
    </source>
</evidence>
<dbReference type="CDD" id="cd11056">
    <property type="entry name" value="CYP6-like"/>
    <property type="match status" value="1"/>
</dbReference>
<comment type="similarity">
    <text evidence="4">Belongs to the cytochrome P450 family.</text>
</comment>
<dbReference type="OrthoDB" id="2789670at2759"/>
<keyword evidence="11" id="KW-0503">Monooxygenase</keyword>
<dbReference type="SUPFAM" id="SSF48264">
    <property type="entry name" value="Cytochrome P450"/>
    <property type="match status" value="1"/>
</dbReference>
<dbReference type="Proteomes" id="UP000752696">
    <property type="component" value="Unassembled WGS sequence"/>
</dbReference>
<protein>
    <recommendedName>
        <fullName evidence="17">Cytochrome P450</fullName>
    </recommendedName>
</protein>
<keyword evidence="6 13" id="KW-0479">Metal-binding</keyword>
<comment type="cofactor">
    <cofactor evidence="1 13">
        <name>heme</name>
        <dbReference type="ChEBI" id="CHEBI:30413"/>
    </cofactor>
</comment>
<organism evidence="15 16">
    <name type="scientific">Heterotrigona itama</name>
    <dbReference type="NCBI Taxonomy" id="395501"/>
    <lineage>
        <taxon>Eukaryota</taxon>
        <taxon>Metazoa</taxon>
        <taxon>Ecdysozoa</taxon>
        <taxon>Arthropoda</taxon>
        <taxon>Hexapoda</taxon>
        <taxon>Insecta</taxon>
        <taxon>Pterygota</taxon>
        <taxon>Neoptera</taxon>
        <taxon>Endopterygota</taxon>
        <taxon>Hymenoptera</taxon>
        <taxon>Apocrita</taxon>
        <taxon>Aculeata</taxon>
        <taxon>Apoidea</taxon>
        <taxon>Anthophila</taxon>
        <taxon>Apidae</taxon>
        <taxon>Heterotrigona</taxon>
    </lineage>
</organism>
<gene>
    <name evidence="15" type="ORF">MHI_LOCUS259292</name>
</gene>